<organism evidence="1 2">
    <name type="scientific">Panagrolaimus sp. ES5</name>
    <dbReference type="NCBI Taxonomy" id="591445"/>
    <lineage>
        <taxon>Eukaryota</taxon>
        <taxon>Metazoa</taxon>
        <taxon>Ecdysozoa</taxon>
        <taxon>Nematoda</taxon>
        <taxon>Chromadorea</taxon>
        <taxon>Rhabditida</taxon>
        <taxon>Tylenchina</taxon>
        <taxon>Panagrolaimomorpha</taxon>
        <taxon>Panagrolaimoidea</taxon>
        <taxon>Panagrolaimidae</taxon>
        <taxon>Panagrolaimus</taxon>
    </lineage>
</organism>
<dbReference type="WBParaSite" id="ES5_v2.g8628.t1">
    <property type="protein sequence ID" value="ES5_v2.g8628.t1"/>
    <property type="gene ID" value="ES5_v2.g8628"/>
</dbReference>
<proteinExistence type="predicted"/>
<reference evidence="2" key="1">
    <citation type="submission" date="2022-11" db="UniProtKB">
        <authorList>
            <consortium name="WormBaseParasite"/>
        </authorList>
    </citation>
    <scope>IDENTIFICATION</scope>
</reference>
<accession>A0AC34GUX4</accession>
<sequence>MSYVENGGQKWHFTFAPDLRGFIIFDEKFVLNPGETVLVYRMDGSLQKYFLANYTSETKNSTSTSKYQRITGEKGEGLTVEYTYVSPFFTPTTPSTTISTETTTVPSTATIPTTTVASTTPATGPTTMPPTFMFLVSSFNETASLMNNTQDSGIWDTPNITNTLVQTIATHGNVTQIWHYYPASQNIRLSFALIHSTALENDVGATLTLYRGDANDLSNTSTIIYVFNSSSNLGEAYTYGGDYGQPLSLLYDYPLNETIDGRVYGFNFMVSVLILNSTDSATFVPPTPITDPSGNPITATTPTPLPPSTSAVTVIVTDGNGNNVTDSSHHPVTVTVPITVVPTTTTAPTTTTSGAAPFIFSLAPIIISLILQKCQAL</sequence>
<protein>
    <submittedName>
        <fullName evidence="2">Uncharacterized protein</fullName>
    </submittedName>
</protein>
<name>A0AC34GUX4_9BILA</name>
<evidence type="ECO:0000313" key="1">
    <source>
        <dbReference type="Proteomes" id="UP000887579"/>
    </source>
</evidence>
<evidence type="ECO:0000313" key="2">
    <source>
        <dbReference type="WBParaSite" id="ES5_v2.g8628.t1"/>
    </source>
</evidence>
<dbReference type="Proteomes" id="UP000887579">
    <property type="component" value="Unplaced"/>
</dbReference>